<keyword evidence="5" id="KW-0238">DNA-binding</keyword>
<dbReference type="Pfam" id="PF13180">
    <property type="entry name" value="PDZ_2"/>
    <property type="match status" value="1"/>
</dbReference>
<dbReference type="NCBIfam" id="NF041438">
    <property type="entry name" value="SepM_fam_S16"/>
    <property type="match status" value="1"/>
</dbReference>
<comment type="catalytic activity">
    <reaction evidence="1">
        <text>Hydrolysis of proteins in presence of ATP.</text>
        <dbReference type="EC" id="3.4.21.53"/>
    </reaction>
</comment>
<name>A0A8B4Q8Y1_9BACL</name>
<dbReference type="InterPro" id="IPR001478">
    <property type="entry name" value="PDZ"/>
</dbReference>
<evidence type="ECO:0000256" key="2">
    <source>
        <dbReference type="SAM" id="Phobius"/>
    </source>
</evidence>
<organism evidence="5 7">
    <name type="scientific">Kurthia zopfii</name>
    <dbReference type="NCBI Taxonomy" id="1650"/>
    <lineage>
        <taxon>Bacteria</taxon>
        <taxon>Bacillati</taxon>
        <taxon>Bacillota</taxon>
        <taxon>Bacilli</taxon>
        <taxon>Bacillales</taxon>
        <taxon>Caryophanaceae</taxon>
        <taxon>Kurthia</taxon>
    </lineage>
</organism>
<dbReference type="GO" id="GO:0003677">
    <property type="term" value="F:DNA binding"/>
    <property type="evidence" value="ECO:0007669"/>
    <property type="project" value="UniProtKB-KW"/>
</dbReference>
<dbReference type="InterPro" id="IPR008269">
    <property type="entry name" value="Lon_proteolytic"/>
</dbReference>
<gene>
    <name evidence="5" type="primary">ylbL</name>
    <name evidence="6" type="ORF">DFR61_1227</name>
    <name evidence="5" type="ORF">NCTC10597_00653</name>
</gene>
<dbReference type="SUPFAM" id="SSF54211">
    <property type="entry name" value="Ribosomal protein S5 domain 2-like"/>
    <property type="match status" value="1"/>
</dbReference>
<comment type="similarity">
    <text evidence="1">Belongs to the peptidase S16 family.</text>
</comment>
<dbReference type="GO" id="GO:0004252">
    <property type="term" value="F:serine-type endopeptidase activity"/>
    <property type="evidence" value="ECO:0007669"/>
    <property type="project" value="UniProtKB-UniRule"/>
</dbReference>
<dbReference type="InterPro" id="IPR027065">
    <property type="entry name" value="Lon_Prtase"/>
</dbReference>
<dbReference type="EMBL" id="SNZG01000022">
    <property type="protein sequence ID" value="TDR36923.1"/>
    <property type="molecule type" value="Genomic_DNA"/>
</dbReference>
<feature type="domain" description="Lon proteolytic" evidence="4">
    <location>
        <begin position="226"/>
        <end position="345"/>
    </location>
</feature>
<sequence length="348" mass="38707">MSLKKFIAWMTVITAAIVFLMYPLNYYIMSPGKAYGLTDYVKVDHADTKSDGTLNMMTIALSPATPFRYIRAKFSDEQDIMREDEVHAPEESDAEYNKRQLKLMSDSQFNAKYMAYKTTGNEYKVNYNGVYVIYVVEKSAAEGILQSGDEVTSIDGKEIIKHQQLVDYLSKKKKGDEVTLAITRDDKKLKKSVKLAEIPGGKGRIGLGITFTDSKSITTKPEVKIDSEKIGGPSAGMMFTLEMIDQLTKGDLTKGYNIAGTGEMLENGQVGRIGGIDKKVIAAHKQGMDIFFAPDDEISPELKKAVPDMVPNYDEAKKTAEKIGTKMKIVPVKTLDDALDYLKELPEK</sequence>
<dbReference type="Gene3D" id="3.30.230.10">
    <property type="match status" value="1"/>
</dbReference>
<dbReference type="Proteomes" id="UP000254330">
    <property type="component" value="Unassembled WGS sequence"/>
</dbReference>
<dbReference type="InterPro" id="IPR020568">
    <property type="entry name" value="Ribosomal_Su5_D2-typ_SF"/>
</dbReference>
<dbReference type="SUPFAM" id="SSF50156">
    <property type="entry name" value="PDZ domain-like"/>
    <property type="match status" value="1"/>
</dbReference>
<evidence type="ECO:0000313" key="8">
    <source>
        <dbReference type="Proteomes" id="UP000294641"/>
    </source>
</evidence>
<comment type="caution">
    <text evidence="5">The sequence shown here is derived from an EMBL/GenBank/DDBJ whole genome shotgun (WGS) entry which is preliminary data.</text>
</comment>
<evidence type="ECO:0000256" key="1">
    <source>
        <dbReference type="PROSITE-ProRule" id="PRU01122"/>
    </source>
</evidence>
<reference evidence="6 8" key="2">
    <citation type="submission" date="2019-03" db="EMBL/GenBank/DDBJ databases">
        <title>Genomic Encyclopedia of Type Strains, Phase IV (KMG-IV): sequencing the most valuable type-strain genomes for metagenomic binning, comparative biology and taxonomic classification.</title>
        <authorList>
            <person name="Goeker M."/>
        </authorList>
    </citation>
    <scope>NUCLEOTIDE SEQUENCE [LARGE SCALE GENOMIC DNA]</scope>
    <source>
        <strain evidence="6 8">DSM 20580</strain>
    </source>
</reference>
<dbReference type="Proteomes" id="UP000294641">
    <property type="component" value="Unassembled WGS sequence"/>
</dbReference>
<reference evidence="5 7" key="1">
    <citation type="submission" date="2018-06" db="EMBL/GenBank/DDBJ databases">
        <authorList>
            <consortium name="Pathogen Informatics"/>
            <person name="Doyle S."/>
        </authorList>
    </citation>
    <scope>NUCLEOTIDE SEQUENCE [LARGE SCALE GENOMIC DNA]</scope>
    <source>
        <strain evidence="5 7">NCTC10597</strain>
    </source>
</reference>
<dbReference type="Gene3D" id="2.30.42.10">
    <property type="match status" value="1"/>
</dbReference>
<keyword evidence="8" id="KW-1185">Reference proteome</keyword>
<dbReference type="GO" id="GO:0030163">
    <property type="term" value="P:protein catabolic process"/>
    <property type="evidence" value="ECO:0007669"/>
    <property type="project" value="InterPro"/>
</dbReference>
<protein>
    <recommendedName>
        <fullName evidence="1">endopeptidase La</fullName>
        <ecNumber evidence="1">3.4.21.53</ecNumber>
    </recommendedName>
</protein>
<evidence type="ECO:0000313" key="5">
    <source>
        <dbReference type="EMBL" id="STX08984.1"/>
    </source>
</evidence>
<dbReference type="GO" id="GO:0005524">
    <property type="term" value="F:ATP binding"/>
    <property type="evidence" value="ECO:0007669"/>
    <property type="project" value="InterPro"/>
</dbReference>
<feature type="active site" evidence="1">
    <location>
        <position position="279"/>
    </location>
</feature>
<keyword evidence="1 5" id="KW-0645">Protease</keyword>
<dbReference type="AlphaFoldDB" id="A0A8B4Q8Y1"/>
<accession>A0A8B4Q8Y1</accession>
<dbReference type="InterPro" id="IPR014721">
    <property type="entry name" value="Ribsml_uS5_D2-typ_fold_subgr"/>
</dbReference>
<keyword evidence="1" id="KW-0378">Hydrolase</keyword>
<keyword evidence="1" id="KW-0720">Serine protease</keyword>
<keyword evidence="2" id="KW-1133">Transmembrane helix</keyword>
<feature type="active site" evidence="1">
    <location>
        <position position="234"/>
    </location>
</feature>
<evidence type="ECO:0000313" key="7">
    <source>
        <dbReference type="Proteomes" id="UP000254330"/>
    </source>
</evidence>
<dbReference type="Pfam" id="PF05362">
    <property type="entry name" value="Lon_C"/>
    <property type="match status" value="1"/>
</dbReference>
<proteinExistence type="inferred from homology"/>
<dbReference type="EC" id="3.4.21.53" evidence="1"/>
<dbReference type="GO" id="GO:0006508">
    <property type="term" value="P:proteolysis"/>
    <property type="evidence" value="ECO:0007669"/>
    <property type="project" value="UniProtKB-KW"/>
</dbReference>
<evidence type="ECO:0000259" key="3">
    <source>
        <dbReference type="PROSITE" id="PS50106"/>
    </source>
</evidence>
<keyword evidence="2" id="KW-0472">Membrane</keyword>
<dbReference type="EMBL" id="UGNP01000001">
    <property type="protein sequence ID" value="STX08984.1"/>
    <property type="molecule type" value="Genomic_DNA"/>
</dbReference>
<dbReference type="PROSITE" id="PS50106">
    <property type="entry name" value="PDZ"/>
    <property type="match status" value="1"/>
</dbReference>
<dbReference type="RefSeq" id="WP_240605532.1">
    <property type="nucleotide sequence ID" value="NZ_BJUE01000077.1"/>
</dbReference>
<dbReference type="PANTHER" id="PTHR10046">
    <property type="entry name" value="ATP DEPENDENT LON PROTEASE FAMILY MEMBER"/>
    <property type="match status" value="1"/>
</dbReference>
<dbReference type="PROSITE" id="PS51786">
    <property type="entry name" value="LON_PROTEOLYTIC"/>
    <property type="match status" value="1"/>
</dbReference>
<keyword evidence="2" id="KW-0812">Transmembrane</keyword>
<feature type="transmembrane region" description="Helical" evidence="2">
    <location>
        <begin position="6"/>
        <end position="28"/>
    </location>
</feature>
<feature type="domain" description="PDZ" evidence="3">
    <location>
        <begin position="100"/>
        <end position="186"/>
    </location>
</feature>
<dbReference type="InterPro" id="IPR036034">
    <property type="entry name" value="PDZ_sf"/>
</dbReference>
<evidence type="ECO:0000259" key="4">
    <source>
        <dbReference type="PROSITE" id="PS51786"/>
    </source>
</evidence>
<dbReference type="GO" id="GO:0004176">
    <property type="term" value="F:ATP-dependent peptidase activity"/>
    <property type="evidence" value="ECO:0007669"/>
    <property type="project" value="UniProtKB-UniRule"/>
</dbReference>
<dbReference type="SMART" id="SM00228">
    <property type="entry name" value="PDZ"/>
    <property type="match status" value="1"/>
</dbReference>
<evidence type="ECO:0000313" key="6">
    <source>
        <dbReference type="EMBL" id="TDR36923.1"/>
    </source>
</evidence>